<sequence length="886" mass="100496">MASVVKRPAPIPRWFWFASLLGCTPGFKRSRCKKLLKVTMSRIKLLRGRREVQVRQLRRDIAQLLQLGQTENAESRLDRLWKEQSLLSAYLKIGEYCQLVKANLSNIALPWECPVDLKEPIASLCFAASCCADLPELQEIREIMVLKYGKDFSLSVHELCLEKHVNKMLLEAFATNEQSEVSRKALLKGIFKEYNVVQPKKPICPSSHDSKKEQPKAANGSSLPAVEKQEKHQSARQTPNRTIDEGKNGEHTSKKEAKNLVQHKHDRKNVHRQLDEGTTKISHNMFLTKSSHDKRGTDKDKKRDHKKATGADQVREGDGHLLNKLKPNNKSLRPECAVINEPRVYCEGPLPGDDNRKGRPKSRGKFLDEEVRSEREVNDVARGQHEGGKAPPLRDAYEQIHGKEKPTYGKYAGQVFPKGQQQHPCNEPVSEGFKLHYMQQERNLYNAEESHVERDVYSRSNGYAKSKRVMHDSEKTQCKKGMPHTDCDYVKASNELHSKSKRRLRPADDCDDNMLNFTSFYSHPNEKEELGTGYEFGNQQSPWRNNDFLPEDKGSQKVSQERKHYSSNKSLHYDIAEVEDAHVPQKARKEHVNKHHRADIQQEIGTEFCELLPGQAATVCPPLHKHYDDYEYQLKESARQRNKNRDTIQNDIAEAGAKTETSNNCNETRPHKGAVGHCIDDGHVPKNSGIHVRQRLSRRTKNHGHRRNGNSVNEEPLQEALPEENVNGNASLPGRINGSSAFGNESTKRDRGHLSGLRTGRGSEREFYAAEVKNGAQKVDKQPENWEDDGGAEVKVGELEKGRLLSSTFSKPPDRPPPPIPPYRVSSLPSRQPLSSPVMPQRSVTLETSHIRGVEEPHVHPKLPEYEDLVASFAALRNKPHSACSR</sequence>
<evidence type="ECO:0000256" key="2">
    <source>
        <dbReference type="SAM" id="MobiDB-lite"/>
    </source>
</evidence>
<feature type="compositionally biased region" description="Basic residues" evidence="2">
    <location>
        <begin position="261"/>
        <end position="271"/>
    </location>
</feature>
<feature type="compositionally biased region" description="Low complexity" evidence="2">
    <location>
        <begin position="824"/>
        <end position="838"/>
    </location>
</feature>
<feature type="compositionally biased region" description="Basic and acidic residues" evidence="2">
    <location>
        <begin position="242"/>
        <end position="258"/>
    </location>
</feature>
<evidence type="ECO:0000256" key="1">
    <source>
        <dbReference type="ARBA" id="ARBA00005536"/>
    </source>
</evidence>
<dbReference type="Proteomes" id="UP000886520">
    <property type="component" value="Chromosome 17"/>
</dbReference>
<feature type="compositionally biased region" description="Basic and acidic residues" evidence="2">
    <location>
        <begin position="550"/>
        <end position="559"/>
    </location>
</feature>
<feature type="compositionally biased region" description="Basic residues" evidence="2">
    <location>
        <begin position="696"/>
        <end position="708"/>
    </location>
</feature>
<feature type="region of interest" description="Disordered" evidence="2">
    <location>
        <begin position="202"/>
        <end position="328"/>
    </location>
</feature>
<keyword evidence="4" id="KW-1185">Reference proteome</keyword>
<feature type="region of interest" description="Disordered" evidence="2">
    <location>
        <begin position="774"/>
        <end position="840"/>
    </location>
</feature>
<evidence type="ECO:0000313" key="4">
    <source>
        <dbReference type="Proteomes" id="UP000886520"/>
    </source>
</evidence>
<dbReference type="Pfam" id="PF03398">
    <property type="entry name" value="Ist1"/>
    <property type="match status" value="1"/>
</dbReference>
<organism evidence="3 4">
    <name type="scientific">Adiantum capillus-veneris</name>
    <name type="common">Maidenhair fern</name>
    <dbReference type="NCBI Taxonomy" id="13818"/>
    <lineage>
        <taxon>Eukaryota</taxon>
        <taxon>Viridiplantae</taxon>
        <taxon>Streptophyta</taxon>
        <taxon>Embryophyta</taxon>
        <taxon>Tracheophyta</taxon>
        <taxon>Polypodiopsida</taxon>
        <taxon>Polypodiidae</taxon>
        <taxon>Polypodiales</taxon>
        <taxon>Pteridineae</taxon>
        <taxon>Pteridaceae</taxon>
        <taxon>Vittarioideae</taxon>
        <taxon>Adiantum</taxon>
    </lineage>
</organism>
<proteinExistence type="inferred from homology"/>
<feature type="compositionally biased region" description="Basic and acidic residues" evidence="2">
    <location>
        <begin position="370"/>
        <end position="388"/>
    </location>
</feature>
<feature type="region of interest" description="Disordered" evidence="2">
    <location>
        <begin position="537"/>
        <end position="559"/>
    </location>
</feature>
<dbReference type="AlphaFoldDB" id="A0A9D4UFI3"/>
<dbReference type="OrthoDB" id="29853at2759"/>
<dbReference type="GO" id="GO:0015031">
    <property type="term" value="P:protein transport"/>
    <property type="evidence" value="ECO:0007669"/>
    <property type="project" value="InterPro"/>
</dbReference>
<feature type="compositionally biased region" description="Basic and acidic residues" evidence="2">
    <location>
        <begin position="290"/>
        <end position="321"/>
    </location>
</feature>
<evidence type="ECO:0000313" key="3">
    <source>
        <dbReference type="EMBL" id="KAI5066950.1"/>
    </source>
</evidence>
<dbReference type="InterPro" id="IPR005061">
    <property type="entry name" value="Ist1"/>
</dbReference>
<comment type="similarity">
    <text evidence="1">Belongs to the IST1 family.</text>
</comment>
<name>A0A9D4UFI3_ADICA</name>
<dbReference type="InterPro" id="IPR042277">
    <property type="entry name" value="IST1-like"/>
</dbReference>
<feature type="region of interest" description="Disordered" evidence="2">
    <location>
        <begin position="370"/>
        <end position="396"/>
    </location>
</feature>
<dbReference type="PANTHER" id="PTHR12161">
    <property type="entry name" value="IST1 FAMILY MEMBER"/>
    <property type="match status" value="1"/>
</dbReference>
<dbReference type="Gene3D" id="1.20.1260.60">
    <property type="entry name" value="Vacuolar protein sorting-associated protein Ist1"/>
    <property type="match status" value="1"/>
</dbReference>
<comment type="caution">
    <text evidence="3">The sequence shown here is derived from an EMBL/GenBank/DDBJ whole genome shotgun (WGS) entry which is preliminary data.</text>
</comment>
<accession>A0A9D4UFI3</accession>
<protein>
    <recommendedName>
        <fullName evidence="5">Regulator of Vps4 activity in the MVB pathway protein</fullName>
    </recommendedName>
</protein>
<reference evidence="3" key="1">
    <citation type="submission" date="2021-01" db="EMBL/GenBank/DDBJ databases">
        <title>Adiantum capillus-veneris genome.</title>
        <authorList>
            <person name="Fang Y."/>
            <person name="Liao Q."/>
        </authorList>
    </citation>
    <scope>NUCLEOTIDE SEQUENCE</scope>
    <source>
        <strain evidence="3">H3</strain>
        <tissue evidence="3">Leaf</tissue>
    </source>
</reference>
<feature type="region of interest" description="Disordered" evidence="2">
    <location>
        <begin position="696"/>
        <end position="761"/>
    </location>
</feature>
<dbReference type="PANTHER" id="PTHR12161:SF55">
    <property type="entry name" value="REGULATOR OF VPS4 ACTIVITY IN THE MVB PATHWAY PROTEIN"/>
    <property type="match status" value="1"/>
</dbReference>
<gene>
    <name evidence="3" type="ORF">GOP47_0017478</name>
</gene>
<dbReference type="EMBL" id="JABFUD020000017">
    <property type="protein sequence ID" value="KAI5066950.1"/>
    <property type="molecule type" value="Genomic_DNA"/>
</dbReference>
<evidence type="ECO:0008006" key="5">
    <source>
        <dbReference type="Google" id="ProtNLM"/>
    </source>
</evidence>
<dbReference type="FunFam" id="1.20.1260.60:FF:000002">
    <property type="entry name" value="Vacuolar protein sorting-associated protein IST1"/>
    <property type="match status" value="1"/>
</dbReference>
<feature type="compositionally biased region" description="Polar residues" evidence="2">
    <location>
        <begin position="279"/>
        <end position="289"/>
    </location>
</feature>